<evidence type="ECO:0000313" key="2">
    <source>
        <dbReference type="Proteomes" id="UP000031532"/>
    </source>
</evidence>
<organism evidence="1 2">
    <name type="scientific">Scytonema millei VB511283</name>
    <dbReference type="NCBI Taxonomy" id="1245923"/>
    <lineage>
        <taxon>Bacteria</taxon>
        <taxon>Bacillati</taxon>
        <taxon>Cyanobacteriota</taxon>
        <taxon>Cyanophyceae</taxon>
        <taxon>Nostocales</taxon>
        <taxon>Scytonemataceae</taxon>
        <taxon>Scytonema</taxon>
    </lineage>
</organism>
<dbReference type="AlphaFoldDB" id="A0A9X5E9J8"/>
<proteinExistence type="predicted"/>
<accession>A0A9X5E9J8</accession>
<name>A0A9X5E9J8_9CYAN</name>
<dbReference type="EMBL" id="JTJC03000005">
    <property type="protein sequence ID" value="NHC36604.1"/>
    <property type="molecule type" value="Genomic_DNA"/>
</dbReference>
<gene>
    <name evidence="1" type="ORF">QH73_0018480</name>
</gene>
<keyword evidence="2" id="KW-1185">Reference proteome</keyword>
<dbReference type="Proteomes" id="UP000031532">
    <property type="component" value="Unassembled WGS sequence"/>
</dbReference>
<protein>
    <submittedName>
        <fullName evidence="1">Uncharacterized protein</fullName>
    </submittedName>
</protein>
<dbReference type="OrthoDB" id="581815at2"/>
<evidence type="ECO:0000313" key="1">
    <source>
        <dbReference type="EMBL" id="NHC36604.1"/>
    </source>
</evidence>
<comment type="caution">
    <text evidence="1">The sequence shown here is derived from an EMBL/GenBank/DDBJ whole genome shotgun (WGS) entry which is preliminary data.</text>
</comment>
<sequence>MKLDRRYLSFGLVLLLQTIWLAPVGSEPVKLRDSELKLERSQMLMAKKLTLASGTKLQLELAEEISSKTAQEGDIVVYYAATNVLSPTKEILIRKGARATGKVTEAKRARMFGKKGQLNFTVEEIEAVDGTKIPLRSTVEKNGKGRGATMVAVAALVSVFGVFIKGKNITVKPGTLVEAYVDYDTVVETASRAL</sequence>
<dbReference type="RefSeq" id="WP_039715974.1">
    <property type="nucleotide sequence ID" value="NZ_JTJC03000005.1"/>
</dbReference>
<dbReference type="Gene3D" id="2.40.128.260">
    <property type="entry name" value="Type IV secretion system, VirB10/TraB/TrbI"/>
    <property type="match status" value="1"/>
</dbReference>
<reference evidence="1 2" key="1">
    <citation type="journal article" date="2015" name="Genome Announc.">
        <title>Draft Genome Sequence of the Terrestrial Cyanobacterium Scytonema millei VB511283, Isolated from Eastern India.</title>
        <authorList>
            <person name="Sen D."/>
            <person name="Chandrababunaidu M.M."/>
            <person name="Singh D."/>
            <person name="Sanghi N."/>
            <person name="Ghorai A."/>
            <person name="Mishra G.P."/>
            <person name="Madduluri M."/>
            <person name="Adhikary S.P."/>
            <person name="Tripathy S."/>
        </authorList>
    </citation>
    <scope>NUCLEOTIDE SEQUENCE [LARGE SCALE GENOMIC DNA]</scope>
    <source>
        <strain evidence="1 2">VB511283</strain>
    </source>
</reference>
<dbReference type="InterPro" id="IPR042217">
    <property type="entry name" value="T4SS_VirB10/TrbI"/>
</dbReference>